<dbReference type="InterPro" id="IPR048330">
    <property type="entry name" value="PcRGLX/YetA_2nd"/>
</dbReference>
<feature type="signal peptide" evidence="1">
    <location>
        <begin position="1"/>
        <end position="19"/>
    </location>
</feature>
<dbReference type="Pfam" id="PF19501">
    <property type="entry name" value="PcRGLX_1st"/>
    <property type="match status" value="1"/>
</dbReference>
<dbReference type="PANTHER" id="PTHR40081:SF1">
    <property type="entry name" value="TAT PATHWAY SIGNAL SEQUENCE DOMAIN PROTEIN"/>
    <property type="match status" value="1"/>
</dbReference>
<dbReference type="EMBL" id="WNWR01000010">
    <property type="protein sequence ID" value="KAE9994249.1"/>
    <property type="molecule type" value="Genomic_DNA"/>
</dbReference>
<dbReference type="InterPro" id="IPR048331">
    <property type="entry name" value="PcRGLX/YetA_3rd"/>
</dbReference>
<evidence type="ECO:0000313" key="6">
    <source>
        <dbReference type="Proteomes" id="UP000490939"/>
    </source>
</evidence>
<dbReference type="Pfam" id="PF21346">
    <property type="entry name" value="PcRGLX_3rd"/>
    <property type="match status" value="1"/>
</dbReference>
<feature type="domain" description="PcRGLX/YetA-like N-terminal RIFT barrel" evidence="2">
    <location>
        <begin position="29"/>
        <end position="109"/>
    </location>
</feature>
<gene>
    <name evidence="5" type="ORF">EG327_000094</name>
</gene>
<dbReference type="Pfam" id="PF21345">
    <property type="entry name" value="PcRGLX_2nd"/>
    <property type="match status" value="1"/>
</dbReference>
<evidence type="ECO:0000259" key="4">
    <source>
        <dbReference type="Pfam" id="PF21346"/>
    </source>
</evidence>
<dbReference type="InterPro" id="IPR045793">
    <property type="entry name" value="PcRGLX/YetA-like"/>
</dbReference>
<dbReference type="AlphaFoldDB" id="A0A8H3VWT2"/>
<feature type="domain" description="PcRGLX/YetA-like C-terminal alpha/alpha toroid" evidence="4">
    <location>
        <begin position="503"/>
        <end position="923"/>
    </location>
</feature>
<keyword evidence="6" id="KW-1185">Reference proteome</keyword>
<evidence type="ECO:0000259" key="3">
    <source>
        <dbReference type="Pfam" id="PF21345"/>
    </source>
</evidence>
<accession>A0A8H3VWT2</accession>
<feature type="domain" description="PcRGLX/YetA-like central beta-sandwich" evidence="3">
    <location>
        <begin position="130"/>
        <end position="497"/>
    </location>
</feature>
<organism evidence="5 6">
    <name type="scientific">Venturia inaequalis</name>
    <name type="common">Apple scab fungus</name>
    <dbReference type="NCBI Taxonomy" id="5025"/>
    <lineage>
        <taxon>Eukaryota</taxon>
        <taxon>Fungi</taxon>
        <taxon>Dikarya</taxon>
        <taxon>Ascomycota</taxon>
        <taxon>Pezizomycotina</taxon>
        <taxon>Dothideomycetes</taxon>
        <taxon>Pleosporomycetidae</taxon>
        <taxon>Venturiales</taxon>
        <taxon>Venturiaceae</taxon>
        <taxon>Venturia</taxon>
    </lineage>
</organism>
<protein>
    <recommendedName>
        <fullName evidence="7">Tat pathway signal sequence domain protein</fullName>
    </recommendedName>
</protein>
<feature type="chain" id="PRO_5034765703" description="Tat pathway signal sequence domain protein" evidence="1">
    <location>
        <begin position="20"/>
        <end position="924"/>
    </location>
</feature>
<dbReference type="PANTHER" id="PTHR40081">
    <property type="entry name" value="CONCANAVALIN A-LIKE LECTIN/GLUCANASE"/>
    <property type="match status" value="1"/>
</dbReference>
<keyword evidence="1" id="KW-0732">Signal</keyword>
<dbReference type="InterPro" id="IPR048329">
    <property type="entry name" value="PcRGLX_1st"/>
</dbReference>
<name>A0A8H3VWT2_VENIN</name>
<evidence type="ECO:0008006" key="7">
    <source>
        <dbReference type="Google" id="ProtNLM"/>
    </source>
</evidence>
<evidence type="ECO:0000256" key="1">
    <source>
        <dbReference type="SAM" id="SignalP"/>
    </source>
</evidence>
<evidence type="ECO:0000313" key="5">
    <source>
        <dbReference type="EMBL" id="KAE9994249.1"/>
    </source>
</evidence>
<reference evidence="5 6" key="1">
    <citation type="submission" date="2019-07" db="EMBL/GenBank/DDBJ databases">
        <title>Venturia inaequalis Genome Resource.</title>
        <authorList>
            <person name="Lichtner F.J."/>
        </authorList>
    </citation>
    <scope>NUCLEOTIDE SEQUENCE [LARGE SCALE GENOMIC DNA]</scope>
    <source>
        <strain evidence="5 6">DMI_063113</strain>
    </source>
</reference>
<evidence type="ECO:0000259" key="2">
    <source>
        <dbReference type="Pfam" id="PF19501"/>
    </source>
</evidence>
<dbReference type="Proteomes" id="UP000490939">
    <property type="component" value="Unassembled WGS sequence"/>
</dbReference>
<sequence>MLNHIFFIALGSLFSLGHGVEFTNTTDASATVHWLEGKPAHNFGTTFGLPWPAGKFPSNSTTFSAKTSSNEQVALKSWISGQWADGTVKWSSHAFGASDAASEAYTITAQTGSAPIKRQSTNTTQSRSLLVTDTSTLITVNTGKLTVSFPTTGRDLISKIQTASGKTIGENGRLILHSQSGVAEHLEDRGNSSIQYLNFASKIQNVTVNSNTVRALVTVNGIHQSTTAGAHEDWLPFVIRFYLYDNSDSIRVVHSLIFDAPAEKNFITGVGIRFGVPLASEKAYNRHVRIAGVDGGLLSEAVQGITGLRRDPGTAVRAAQVKGETLPDISTWTKTVVAGLQWVPTWSDYSLSQLSSDGFTLKKRTKAGQGWINIPGGTRAGGLAYLGGSTVGGLAIGLRDFWKRYPSGLDISNAATDSGELTLWLYSPAAEPLDLRPYHDGLGQGAKNYTNQLAALDITYEDWEGGFNTPYGIARTSEAYIFGFEQTPTKEKLSELTKYVNQPPVLVATPERIHETKALGTYWSLPNNSSAKATEIESHLNFFFEFYKKQVEQRKWYGFLDYGDFMHTYDPDRHTWRYDIGGFAWDNSELSPDLWLWQYFLRTGRADVYRFAEALTRHTGEVDVYHLGSWKGLGTRHGIQHWGDSAKQARISQPMYRKPLFYLTGGDERIGELLDELLDVDKTYGVLDPSRKVRIDGWVPTPSSDVVFALGTDYSSLAASWLMAYERRGPRWVEAKSKLLSTLTSIAGLKNGFVTGSGLYSLTNSTLSPPPLDPNNTGIVSVSHLSAVFGLVEVVSETIQYLGPALPKGFKEAWLDYCYYFNASRAEQSARYGTSFGTQNLFQGHTRLAAYNAFETGNSSLAQRAWKDFFGSDGFKANGPWNTTLVSGADALVAVDEAAWLSTNEVAQYGLAAIQNLALIGDAL</sequence>
<proteinExistence type="predicted"/>
<comment type="caution">
    <text evidence="5">The sequence shown here is derived from an EMBL/GenBank/DDBJ whole genome shotgun (WGS) entry which is preliminary data.</text>
</comment>